<gene>
    <name evidence="3" type="ORF">IV203_000348</name>
</gene>
<feature type="domain" description="AB hydrolase-1" evidence="2">
    <location>
        <begin position="52"/>
        <end position="270"/>
    </location>
</feature>
<dbReference type="OrthoDB" id="2099474at2759"/>
<comment type="caution">
    <text evidence="3">The sequence shown here is derived from an EMBL/GenBank/DDBJ whole genome shotgun (WGS) entry which is preliminary data.</text>
</comment>
<dbReference type="GO" id="GO:0016787">
    <property type="term" value="F:hydrolase activity"/>
    <property type="evidence" value="ECO:0007669"/>
    <property type="project" value="UniProtKB-KW"/>
</dbReference>
<dbReference type="PANTHER" id="PTHR43433:SF10">
    <property type="entry name" value="AB HYDROLASE-1 DOMAIN-CONTAINING PROTEIN"/>
    <property type="match status" value="1"/>
</dbReference>
<evidence type="ECO:0000259" key="2">
    <source>
        <dbReference type="Pfam" id="PF00561"/>
    </source>
</evidence>
<protein>
    <submittedName>
        <fullName evidence="3">Alpha/beta fold family hydrolase</fullName>
    </submittedName>
</protein>
<evidence type="ECO:0000313" key="3">
    <source>
        <dbReference type="EMBL" id="KAG7355662.1"/>
    </source>
</evidence>
<dbReference type="InterPro" id="IPR000073">
    <property type="entry name" value="AB_hydrolase_1"/>
</dbReference>
<name>A0A9K3PQ68_9STRA</name>
<feature type="compositionally biased region" description="Basic and acidic residues" evidence="1">
    <location>
        <begin position="152"/>
        <end position="167"/>
    </location>
</feature>
<dbReference type="Proteomes" id="UP000693970">
    <property type="component" value="Unassembled WGS sequence"/>
</dbReference>
<accession>A0A9K3PQ68</accession>
<dbReference type="InterPro" id="IPR050471">
    <property type="entry name" value="AB_hydrolase"/>
</dbReference>
<keyword evidence="4" id="KW-1185">Reference proteome</keyword>
<proteinExistence type="predicted"/>
<dbReference type="EMBL" id="JAGRRH010000015">
    <property type="protein sequence ID" value="KAG7355662.1"/>
    <property type="molecule type" value="Genomic_DNA"/>
</dbReference>
<reference evidence="3" key="2">
    <citation type="submission" date="2021-04" db="EMBL/GenBank/DDBJ databases">
        <authorList>
            <person name="Podell S."/>
        </authorList>
    </citation>
    <scope>NUCLEOTIDE SEQUENCE</scope>
    <source>
        <strain evidence="3">Hildebrandi</strain>
    </source>
</reference>
<evidence type="ECO:0000313" key="4">
    <source>
        <dbReference type="Proteomes" id="UP000693970"/>
    </source>
</evidence>
<dbReference type="PANTHER" id="PTHR43433">
    <property type="entry name" value="HYDROLASE, ALPHA/BETA FOLD FAMILY PROTEIN"/>
    <property type="match status" value="1"/>
</dbReference>
<dbReference type="AlphaFoldDB" id="A0A9K3PQ68"/>
<sequence length="775" mass="86111">MGRRELQTIRLRDGRWLRFRIDGPVQLLDESASRNSIPVIFAFHAMFLSGGSLLQRSPPKDYIVVCMNRPGYHGSSPVTIGEYDYKDFSRDVEELADHLGIVKFSAVGHSSGAPNALACASFLKDRVLSVAIMAGDPEYAEDTAKEKIVNVEKRKEASASHGSDHGQETTSSQDPDDFEANATTWKDWFLRYCLPNVMRFVPFIQVTNGLKNDFYLERRRYTFRTEEIVQPAIVVLGDQDSIQPNEIGIKVHHRLPNSKLIILKGVGHNQLVRDNILDMVFRRVIELQWSNISPPVPQGLPKTLVDNRGDTEINQEIGCEAPSEQAQYVLEKPIVTTSSSVEKATKKYVDSSHSGTSPLPPCWKCHGHGKKYEKSTKEYTGSVCAVCNGLGTRPASQRSLEQSQQPGVIQPLRGYPISHPLIKFFPDKFAHPRAFQSVESVPEHLLPRVGEFVASLGPSDWRIYQLQNGNKLTVDDFICAYVAAQEMLHRGWSPAQNIETSHGQPLLGGVSVQEAATLLTKAKADDPSASFSHADLGTGCGSVLMMLAWAFMGQIRSVGVEAQDVSFGCLKRGVEWNTGSDGSHPHDLIRIQKGDLRTWEGDEIVKAPYQLITGTPPYFPLDSFVASQNHEQKIRCRIPTRGGASDYIRTAARLLKETDENATKKGGVFCIVEAAFEKASDAVTGTAKECGMTIERRLDVITREGLPPRFSCWVMTKPRITNGTRDGEEENQLPSFPIETMTLRNADLSRTQQYSAAMECMGWVDFETHDKSAKV</sequence>
<reference evidence="3" key="1">
    <citation type="journal article" date="2021" name="Sci. Rep.">
        <title>Diploid genomic architecture of Nitzschia inconspicua, an elite biomass production diatom.</title>
        <authorList>
            <person name="Oliver A."/>
            <person name="Podell S."/>
            <person name="Pinowska A."/>
            <person name="Traller J.C."/>
            <person name="Smith S.R."/>
            <person name="McClure R."/>
            <person name="Beliaev A."/>
            <person name="Bohutskyi P."/>
            <person name="Hill E.A."/>
            <person name="Rabines A."/>
            <person name="Zheng H."/>
            <person name="Allen L.Z."/>
            <person name="Kuo A."/>
            <person name="Grigoriev I.V."/>
            <person name="Allen A.E."/>
            <person name="Hazlebeck D."/>
            <person name="Allen E.E."/>
        </authorList>
    </citation>
    <scope>NUCLEOTIDE SEQUENCE</scope>
    <source>
        <strain evidence="3">Hildebrandi</strain>
    </source>
</reference>
<dbReference type="Pfam" id="PF00561">
    <property type="entry name" value="Abhydrolase_1"/>
    <property type="match status" value="1"/>
</dbReference>
<organism evidence="3 4">
    <name type="scientific">Nitzschia inconspicua</name>
    <dbReference type="NCBI Taxonomy" id="303405"/>
    <lineage>
        <taxon>Eukaryota</taxon>
        <taxon>Sar</taxon>
        <taxon>Stramenopiles</taxon>
        <taxon>Ochrophyta</taxon>
        <taxon>Bacillariophyta</taxon>
        <taxon>Bacillariophyceae</taxon>
        <taxon>Bacillariophycidae</taxon>
        <taxon>Bacillariales</taxon>
        <taxon>Bacillariaceae</taxon>
        <taxon>Nitzschia</taxon>
    </lineage>
</organism>
<evidence type="ECO:0000256" key="1">
    <source>
        <dbReference type="SAM" id="MobiDB-lite"/>
    </source>
</evidence>
<keyword evidence="3" id="KW-0378">Hydrolase</keyword>
<feature type="region of interest" description="Disordered" evidence="1">
    <location>
        <begin position="152"/>
        <end position="178"/>
    </location>
</feature>